<sequence>MYATTMWFKKFYGVPDSSAITVSSVSEDGVYDLFSDDGSDPLPAEFDNPEQVKIYDEISEAEAIAFEAGDYTPNGWLENKKLRILPLGVTIHLTAPINSITFGFQSSDGNGYREDLLTILTGVKNSVEMIGSVRAGSVANNANEGYSGVTIDQIASYTSAYGQRPNVILLHAGTNDMNLPLDPASAPQRLDSLVGKLVSACPDATIIVARIIPSTNSGTSTLIPPYNKAIIELMAKRAINGQHVIVVDMPSGLQTGDLADGLHPNDGGYNKMAIKWAIELTAANSIGWIKDPVIGSGNTVATCDHDPIWFPQGEIANGAGLGSNRSLNLQNSEISGLCDCRSKDVPLTRELKESTNKCDLLMKDLVPTTAVHFADLNGDGRAEYLHVDNAGAVTAFLNLGSPNGGSDAAKVSWLPQGKIATGVGATRGGVHFADIDGDGRADYLWVHDDGSVDCWLNLGGPDNRANAAKVSWLPQGAIATGIVKDGAGVRFADINGDGRAEYLYVNTDGSVEAYLNLGGPDKGANAAKVAWSPQGTIATGMGMGRDNVVFTDINGDKRADYLAVSRTDGSVQLYLNAGAPNNGNGANVVWLPHGTIATGVGNDGKGIQFADLNGDGRAEYIDVAYDTSAVTAWLNGC</sequence>
<dbReference type="InterPro" id="IPR013517">
    <property type="entry name" value="FG-GAP"/>
</dbReference>
<dbReference type="EMBL" id="CAJVRM010000540">
    <property type="protein sequence ID" value="CAG8981912.1"/>
    <property type="molecule type" value="Genomic_DNA"/>
</dbReference>
<dbReference type="AlphaFoldDB" id="A0A9N9LY72"/>
<organism evidence="3 4">
    <name type="scientific">Hymenoscyphus albidus</name>
    <dbReference type="NCBI Taxonomy" id="595503"/>
    <lineage>
        <taxon>Eukaryota</taxon>
        <taxon>Fungi</taxon>
        <taxon>Dikarya</taxon>
        <taxon>Ascomycota</taxon>
        <taxon>Pezizomycotina</taxon>
        <taxon>Leotiomycetes</taxon>
        <taxon>Helotiales</taxon>
        <taxon>Helotiaceae</taxon>
        <taxon>Hymenoscyphus</taxon>
    </lineage>
</organism>
<dbReference type="Pfam" id="PF13517">
    <property type="entry name" value="FG-GAP_3"/>
    <property type="match status" value="2"/>
</dbReference>
<dbReference type="PANTHER" id="PTHR30383:SF5">
    <property type="entry name" value="SGNH HYDROLASE-TYPE ESTERASE DOMAIN-CONTAINING PROTEIN"/>
    <property type="match status" value="1"/>
</dbReference>
<evidence type="ECO:0000256" key="1">
    <source>
        <dbReference type="ARBA" id="ARBA00022729"/>
    </source>
</evidence>
<accession>A0A9N9LY72</accession>
<reference evidence="3" key="1">
    <citation type="submission" date="2021-07" db="EMBL/GenBank/DDBJ databases">
        <authorList>
            <person name="Durling M."/>
        </authorList>
    </citation>
    <scope>NUCLEOTIDE SEQUENCE</scope>
</reference>
<gene>
    <name evidence="3" type="ORF">HYALB_00009167</name>
</gene>
<dbReference type="Pfam" id="PF13472">
    <property type="entry name" value="Lipase_GDSL_2"/>
    <property type="match status" value="1"/>
</dbReference>
<dbReference type="Proteomes" id="UP000701801">
    <property type="component" value="Unassembled WGS sequence"/>
</dbReference>
<dbReference type="PANTHER" id="PTHR30383">
    <property type="entry name" value="THIOESTERASE 1/PROTEASE 1/LYSOPHOSPHOLIPASE L1"/>
    <property type="match status" value="1"/>
</dbReference>
<protein>
    <recommendedName>
        <fullName evidence="2">SGNH hydrolase-type esterase domain-containing protein</fullName>
    </recommendedName>
</protein>
<proteinExistence type="predicted"/>
<keyword evidence="4" id="KW-1185">Reference proteome</keyword>
<dbReference type="SUPFAM" id="SSF52266">
    <property type="entry name" value="SGNH hydrolase"/>
    <property type="match status" value="1"/>
</dbReference>
<dbReference type="OrthoDB" id="3915838at2759"/>
<evidence type="ECO:0000313" key="4">
    <source>
        <dbReference type="Proteomes" id="UP000701801"/>
    </source>
</evidence>
<name>A0A9N9LY72_9HELO</name>
<dbReference type="GO" id="GO:0004622">
    <property type="term" value="F:phosphatidylcholine lysophospholipase activity"/>
    <property type="evidence" value="ECO:0007669"/>
    <property type="project" value="TreeGrafter"/>
</dbReference>
<feature type="domain" description="SGNH hydrolase-type esterase" evidence="2">
    <location>
        <begin position="99"/>
        <end position="269"/>
    </location>
</feature>
<dbReference type="InterPro" id="IPR028994">
    <property type="entry name" value="Integrin_alpha_N"/>
</dbReference>
<keyword evidence="1" id="KW-0732">Signal</keyword>
<dbReference type="InterPro" id="IPR013830">
    <property type="entry name" value="SGNH_hydro"/>
</dbReference>
<dbReference type="Gene3D" id="3.40.50.1110">
    <property type="entry name" value="SGNH hydrolase"/>
    <property type="match status" value="1"/>
</dbReference>
<dbReference type="InterPro" id="IPR036514">
    <property type="entry name" value="SGNH_hydro_sf"/>
</dbReference>
<evidence type="ECO:0000259" key="2">
    <source>
        <dbReference type="Pfam" id="PF13472"/>
    </source>
</evidence>
<dbReference type="CDD" id="cd01833">
    <property type="entry name" value="XynB_like"/>
    <property type="match status" value="1"/>
</dbReference>
<dbReference type="InterPro" id="IPR051532">
    <property type="entry name" value="Ester_Hydrolysis_Enzymes"/>
</dbReference>
<comment type="caution">
    <text evidence="3">The sequence shown here is derived from an EMBL/GenBank/DDBJ whole genome shotgun (WGS) entry which is preliminary data.</text>
</comment>
<dbReference type="SUPFAM" id="SSF69318">
    <property type="entry name" value="Integrin alpha N-terminal domain"/>
    <property type="match status" value="1"/>
</dbReference>
<evidence type="ECO:0000313" key="3">
    <source>
        <dbReference type="EMBL" id="CAG8981912.1"/>
    </source>
</evidence>